<dbReference type="Pfam" id="PF04082">
    <property type="entry name" value="Fungal_trans"/>
    <property type="match status" value="1"/>
</dbReference>
<keyword evidence="3" id="KW-0805">Transcription regulation</keyword>
<dbReference type="CDD" id="cd00067">
    <property type="entry name" value="GAL4"/>
    <property type="match status" value="1"/>
</dbReference>
<dbReference type="SUPFAM" id="SSF57701">
    <property type="entry name" value="Zn2/Cys6 DNA-binding domain"/>
    <property type="match status" value="1"/>
</dbReference>
<dbReference type="GO" id="GO:0003677">
    <property type="term" value="F:DNA binding"/>
    <property type="evidence" value="ECO:0007669"/>
    <property type="project" value="InterPro"/>
</dbReference>
<organism evidence="8 9">
    <name type="scientific">Pleurostoma richardsiae</name>
    <dbReference type="NCBI Taxonomy" id="41990"/>
    <lineage>
        <taxon>Eukaryota</taxon>
        <taxon>Fungi</taxon>
        <taxon>Dikarya</taxon>
        <taxon>Ascomycota</taxon>
        <taxon>Pezizomycotina</taxon>
        <taxon>Sordariomycetes</taxon>
        <taxon>Sordariomycetidae</taxon>
        <taxon>Calosphaeriales</taxon>
        <taxon>Pleurostomataceae</taxon>
        <taxon>Pleurostoma</taxon>
    </lineage>
</organism>
<sequence length="758" mass="83857">MVSQGHVNLTPSADSDAEGSSGDDEAVTVISSTTAGQDAKRKRSSFSRPSCLLCQSRKVRCDRAEPACSWCTKNNRVCVYRERARPGSKMPSADLEAKVNRIEAMLQVLGRRVEEHIVNHSDGISLAVSPSVAHSQTGLYPGARGVTPAYSTGSGAGQTPTLQGMQVQDRTSVRSLIHTSPPGSQAQQQAITGPVSPPVVGDAALTSDPDLPSSEIIYTLVDLYFKHVNTWCPILDRKATFGAFFGSTMLTEANRVLLHAIVATTLRFYKDPRMTPESKTKHHRVCKQRVEQYALENISLEALKALVILSLDVLGTSNGPLGWNLLSIVVRNVITLDLCAENSVYLSAESTPRTGSLRRVVLPQPESWIEDEGRRRLCWMVYILDRYATVATPFDFMLDDRFLDLALPSRYDLFSNNVPVETRSLNWADYRHTGAPNTTGRPLVNNPENLGSFSYHCEVLRILSRIHNFLRVPLDVTSPRAVQVWRATYRNLDGELNSWLHSLPGEYGSISQLCHSDPASRVANWIMLHAAFVTAVIRLHSSAAYPCIAARSSAQSLFTPSQVAAQRCLSAVKSLRDIAADVLETNGLDLLGPPFAFALWTSARLLLVHAASIDGRILDPVMDFLVDTLRQMGRYWEVAENYARILSDAVAEGRSGQRSFADMRRSATDIVELATRKRISTLEPTSTRLTKSSELDYVDIFDFYNYPKVAVPLANPVMAQPPGFPLGDGRFSSMEKDLEFGFETRLETDWLSFQPPYD</sequence>
<dbReference type="PROSITE" id="PS50048">
    <property type="entry name" value="ZN2_CY6_FUNGAL_2"/>
    <property type="match status" value="1"/>
</dbReference>
<evidence type="ECO:0000256" key="6">
    <source>
        <dbReference type="SAM" id="MobiDB-lite"/>
    </source>
</evidence>
<keyword evidence="4" id="KW-0804">Transcription</keyword>
<keyword evidence="9" id="KW-1185">Reference proteome</keyword>
<feature type="region of interest" description="Disordered" evidence="6">
    <location>
        <begin position="1"/>
        <end position="26"/>
    </location>
</feature>
<dbReference type="Pfam" id="PF00172">
    <property type="entry name" value="Zn_clus"/>
    <property type="match status" value="1"/>
</dbReference>
<dbReference type="CDD" id="cd12148">
    <property type="entry name" value="fungal_TF_MHR"/>
    <property type="match status" value="1"/>
</dbReference>
<evidence type="ECO:0000313" key="8">
    <source>
        <dbReference type="EMBL" id="KAJ9132282.1"/>
    </source>
</evidence>
<dbReference type="GO" id="GO:0006351">
    <property type="term" value="P:DNA-templated transcription"/>
    <property type="evidence" value="ECO:0007669"/>
    <property type="project" value="InterPro"/>
</dbReference>
<protein>
    <submittedName>
        <fullName evidence="8">C6 transcription factor</fullName>
    </submittedName>
</protein>
<proteinExistence type="predicted"/>
<dbReference type="InterPro" id="IPR050815">
    <property type="entry name" value="TF_fung"/>
</dbReference>
<evidence type="ECO:0000313" key="9">
    <source>
        <dbReference type="Proteomes" id="UP001174694"/>
    </source>
</evidence>
<dbReference type="PANTHER" id="PTHR47338:SF28">
    <property type="entry name" value="C6 TRANSCRIPTION FACTOR"/>
    <property type="match status" value="1"/>
</dbReference>
<dbReference type="PANTHER" id="PTHR47338">
    <property type="entry name" value="ZN(II)2CYS6 TRANSCRIPTION FACTOR (EUROFUNG)-RELATED"/>
    <property type="match status" value="1"/>
</dbReference>
<gene>
    <name evidence="8" type="ORF">NKR23_g11346</name>
</gene>
<evidence type="ECO:0000256" key="2">
    <source>
        <dbReference type="ARBA" id="ARBA00022723"/>
    </source>
</evidence>
<comment type="subcellular location">
    <subcellularLocation>
        <location evidence="1">Nucleus</location>
    </subcellularLocation>
</comment>
<feature type="compositionally biased region" description="Acidic residues" evidence="6">
    <location>
        <begin position="15"/>
        <end position="26"/>
    </location>
</feature>
<evidence type="ECO:0000259" key="7">
    <source>
        <dbReference type="PROSITE" id="PS50048"/>
    </source>
</evidence>
<dbReference type="Proteomes" id="UP001174694">
    <property type="component" value="Unassembled WGS sequence"/>
</dbReference>
<evidence type="ECO:0000256" key="4">
    <source>
        <dbReference type="ARBA" id="ARBA00023163"/>
    </source>
</evidence>
<keyword evidence="2" id="KW-0479">Metal-binding</keyword>
<evidence type="ECO:0000256" key="1">
    <source>
        <dbReference type="ARBA" id="ARBA00004123"/>
    </source>
</evidence>
<feature type="domain" description="Zn(2)-C6 fungal-type" evidence="7">
    <location>
        <begin position="50"/>
        <end position="80"/>
    </location>
</feature>
<name>A0AA38VK83_9PEZI</name>
<dbReference type="InterPro" id="IPR036864">
    <property type="entry name" value="Zn2-C6_fun-type_DNA-bd_sf"/>
</dbReference>
<dbReference type="AlphaFoldDB" id="A0AA38VK83"/>
<dbReference type="Gene3D" id="4.10.240.10">
    <property type="entry name" value="Zn(2)-C6 fungal-type DNA-binding domain"/>
    <property type="match status" value="1"/>
</dbReference>
<dbReference type="SMART" id="SM00066">
    <property type="entry name" value="GAL4"/>
    <property type="match status" value="1"/>
</dbReference>
<dbReference type="GO" id="GO:0000981">
    <property type="term" value="F:DNA-binding transcription factor activity, RNA polymerase II-specific"/>
    <property type="evidence" value="ECO:0007669"/>
    <property type="project" value="InterPro"/>
</dbReference>
<evidence type="ECO:0000256" key="5">
    <source>
        <dbReference type="ARBA" id="ARBA00023242"/>
    </source>
</evidence>
<evidence type="ECO:0000256" key="3">
    <source>
        <dbReference type="ARBA" id="ARBA00023015"/>
    </source>
</evidence>
<accession>A0AA38VK83</accession>
<dbReference type="SMART" id="SM00906">
    <property type="entry name" value="Fungal_trans"/>
    <property type="match status" value="1"/>
</dbReference>
<dbReference type="InterPro" id="IPR001138">
    <property type="entry name" value="Zn2Cys6_DnaBD"/>
</dbReference>
<dbReference type="GO" id="GO:0008270">
    <property type="term" value="F:zinc ion binding"/>
    <property type="evidence" value="ECO:0007669"/>
    <property type="project" value="InterPro"/>
</dbReference>
<keyword evidence="5" id="KW-0539">Nucleus</keyword>
<feature type="compositionally biased region" description="Polar residues" evidence="6">
    <location>
        <begin position="1"/>
        <end position="11"/>
    </location>
</feature>
<dbReference type="GO" id="GO:0005634">
    <property type="term" value="C:nucleus"/>
    <property type="evidence" value="ECO:0007669"/>
    <property type="project" value="UniProtKB-SubCell"/>
</dbReference>
<reference evidence="8" key="1">
    <citation type="submission" date="2022-07" db="EMBL/GenBank/DDBJ databases">
        <title>Fungi with potential for degradation of polypropylene.</title>
        <authorList>
            <person name="Gostincar C."/>
        </authorList>
    </citation>
    <scope>NUCLEOTIDE SEQUENCE</scope>
    <source>
        <strain evidence="8">EXF-13308</strain>
    </source>
</reference>
<dbReference type="InterPro" id="IPR007219">
    <property type="entry name" value="XnlR_reg_dom"/>
</dbReference>
<comment type="caution">
    <text evidence="8">The sequence shown here is derived from an EMBL/GenBank/DDBJ whole genome shotgun (WGS) entry which is preliminary data.</text>
</comment>
<dbReference type="EMBL" id="JANBVO010000059">
    <property type="protein sequence ID" value="KAJ9132282.1"/>
    <property type="molecule type" value="Genomic_DNA"/>
</dbReference>